<dbReference type="Proteomes" id="UP000008694">
    <property type="component" value="Unassembled WGS sequence"/>
</dbReference>
<gene>
    <name evidence="2" type="ORF">ARALYDRAFT_915357</name>
</gene>
<evidence type="ECO:0000313" key="3">
    <source>
        <dbReference type="Proteomes" id="UP000008694"/>
    </source>
</evidence>
<dbReference type="InterPro" id="IPR001841">
    <property type="entry name" value="Znf_RING"/>
</dbReference>
<name>D7MBC0_ARALL</name>
<feature type="domain" description="RING-type" evidence="1">
    <location>
        <begin position="41"/>
        <end position="73"/>
    </location>
</feature>
<dbReference type="STRING" id="81972.D7MBC0"/>
<dbReference type="SUPFAM" id="SSF57850">
    <property type="entry name" value="RING/U-box"/>
    <property type="match status" value="1"/>
</dbReference>
<dbReference type="Gramene" id="scaffold_703099.1">
    <property type="protein sequence ID" value="scaffold_703099.1"/>
    <property type="gene ID" value="scaffold_703099.1"/>
</dbReference>
<evidence type="ECO:0000313" key="2">
    <source>
        <dbReference type="EMBL" id="EFH44510.1"/>
    </source>
</evidence>
<accession>D7MBC0</accession>
<protein>
    <recommendedName>
        <fullName evidence="1">RING-type domain-containing protein</fullName>
    </recommendedName>
</protein>
<evidence type="ECO:0000259" key="1">
    <source>
        <dbReference type="Pfam" id="PF13639"/>
    </source>
</evidence>
<dbReference type="Pfam" id="PF13639">
    <property type="entry name" value="zf-RING_2"/>
    <property type="match status" value="1"/>
</dbReference>
<dbReference type="HOGENOM" id="CLU_2609318_0_0_1"/>
<dbReference type="PANTHER" id="PTHR46225">
    <property type="entry name" value="C3H4 TYPE ZINC FINGER PROTEIN"/>
    <property type="match status" value="1"/>
</dbReference>
<dbReference type="Gene3D" id="3.30.40.10">
    <property type="entry name" value="Zinc/RING finger domain, C3HC4 (zinc finger)"/>
    <property type="match status" value="1"/>
</dbReference>
<dbReference type="EMBL" id="GL348719">
    <property type="protein sequence ID" value="EFH44510.1"/>
    <property type="molecule type" value="Genomic_DNA"/>
</dbReference>
<keyword evidence="3" id="KW-1185">Reference proteome</keyword>
<dbReference type="eggNOG" id="KOG0800">
    <property type="taxonomic scope" value="Eukaryota"/>
</dbReference>
<organism evidence="3">
    <name type="scientific">Arabidopsis lyrata subsp. lyrata</name>
    <name type="common">Lyre-leaved rock-cress</name>
    <dbReference type="NCBI Taxonomy" id="81972"/>
    <lineage>
        <taxon>Eukaryota</taxon>
        <taxon>Viridiplantae</taxon>
        <taxon>Streptophyta</taxon>
        <taxon>Embryophyta</taxon>
        <taxon>Tracheophyta</taxon>
        <taxon>Spermatophyta</taxon>
        <taxon>Magnoliopsida</taxon>
        <taxon>eudicotyledons</taxon>
        <taxon>Gunneridae</taxon>
        <taxon>Pentapetalae</taxon>
        <taxon>rosids</taxon>
        <taxon>malvids</taxon>
        <taxon>Brassicales</taxon>
        <taxon>Brassicaceae</taxon>
        <taxon>Camelineae</taxon>
        <taxon>Arabidopsis</taxon>
    </lineage>
</organism>
<sequence length="79" mass="9305">MNMRSSDRATSDNQMSSLCSWKFKRIKENATDSDSDSANDNKEEVRKLPRSHKFHFNCVDQWLHIISCCPLCKQDLLRR</sequence>
<reference evidence="3" key="1">
    <citation type="journal article" date="2011" name="Nat. Genet.">
        <title>The Arabidopsis lyrata genome sequence and the basis of rapid genome size change.</title>
        <authorList>
            <person name="Hu T.T."/>
            <person name="Pattyn P."/>
            <person name="Bakker E.G."/>
            <person name="Cao J."/>
            <person name="Cheng J.-F."/>
            <person name="Clark R.M."/>
            <person name="Fahlgren N."/>
            <person name="Fawcett J.A."/>
            <person name="Grimwood J."/>
            <person name="Gundlach H."/>
            <person name="Haberer G."/>
            <person name="Hollister J.D."/>
            <person name="Ossowski S."/>
            <person name="Ottilar R.P."/>
            <person name="Salamov A.A."/>
            <person name="Schneeberger K."/>
            <person name="Spannagl M."/>
            <person name="Wang X."/>
            <person name="Yang L."/>
            <person name="Nasrallah M.E."/>
            <person name="Bergelson J."/>
            <person name="Carrington J.C."/>
            <person name="Gaut B.S."/>
            <person name="Schmutz J."/>
            <person name="Mayer K.F.X."/>
            <person name="Van de Peer Y."/>
            <person name="Grigoriev I.V."/>
            <person name="Nordborg M."/>
            <person name="Weigel D."/>
            <person name="Guo Y.-L."/>
        </authorList>
    </citation>
    <scope>NUCLEOTIDE SEQUENCE [LARGE SCALE GENOMIC DNA]</scope>
    <source>
        <strain evidence="3">cv. MN47</strain>
    </source>
</reference>
<dbReference type="PANTHER" id="PTHR46225:SF1">
    <property type="entry name" value="RING_U-BOX SUPERFAMILY PROTEIN"/>
    <property type="match status" value="1"/>
</dbReference>
<dbReference type="InterPro" id="IPR013083">
    <property type="entry name" value="Znf_RING/FYVE/PHD"/>
</dbReference>
<dbReference type="AlphaFoldDB" id="D7MBC0"/>
<proteinExistence type="predicted"/>